<dbReference type="Proteomes" id="UP001163846">
    <property type="component" value="Unassembled WGS sequence"/>
</dbReference>
<evidence type="ECO:0000313" key="2">
    <source>
        <dbReference type="EMBL" id="KAJ3836572.1"/>
    </source>
</evidence>
<feature type="compositionally biased region" description="Low complexity" evidence="1">
    <location>
        <begin position="255"/>
        <end position="274"/>
    </location>
</feature>
<comment type="caution">
    <text evidence="2">The sequence shown here is derived from an EMBL/GenBank/DDBJ whole genome shotgun (WGS) entry which is preliminary data.</text>
</comment>
<gene>
    <name evidence="2" type="ORF">F5878DRAFT_541137</name>
</gene>
<feature type="compositionally biased region" description="Basic and acidic residues" evidence="1">
    <location>
        <begin position="291"/>
        <end position="301"/>
    </location>
</feature>
<reference evidence="2" key="1">
    <citation type="submission" date="2022-08" db="EMBL/GenBank/DDBJ databases">
        <authorList>
            <consortium name="DOE Joint Genome Institute"/>
            <person name="Min B."/>
            <person name="Riley R."/>
            <person name="Sierra-Patev S."/>
            <person name="Naranjo-Ortiz M."/>
            <person name="Looney B."/>
            <person name="Konkel Z."/>
            <person name="Slot J.C."/>
            <person name="Sakamoto Y."/>
            <person name="Steenwyk J.L."/>
            <person name="Rokas A."/>
            <person name="Carro J."/>
            <person name="Camarero S."/>
            <person name="Ferreira P."/>
            <person name="Molpeceres G."/>
            <person name="Ruiz-Duenas F.J."/>
            <person name="Serrano A."/>
            <person name="Henrissat B."/>
            <person name="Drula E."/>
            <person name="Hughes K.W."/>
            <person name="Mata J.L."/>
            <person name="Ishikawa N.K."/>
            <person name="Vargas-Isla R."/>
            <person name="Ushijima S."/>
            <person name="Smith C.A."/>
            <person name="Ahrendt S."/>
            <person name="Andreopoulos W."/>
            <person name="He G."/>
            <person name="Labutti K."/>
            <person name="Lipzen A."/>
            <person name="Ng V."/>
            <person name="Sandor L."/>
            <person name="Barry K."/>
            <person name="Martinez A.T."/>
            <person name="Xiao Y."/>
            <person name="Gibbons J.G."/>
            <person name="Terashima K."/>
            <person name="Hibbett D.S."/>
            <person name="Grigoriev I.V."/>
        </authorList>
    </citation>
    <scope>NUCLEOTIDE SEQUENCE</scope>
    <source>
        <strain evidence="2">TFB9207</strain>
    </source>
</reference>
<keyword evidence="3" id="KW-1185">Reference proteome</keyword>
<feature type="region of interest" description="Disordered" evidence="1">
    <location>
        <begin position="224"/>
        <end position="301"/>
    </location>
</feature>
<name>A0AA38P589_9AGAR</name>
<organism evidence="2 3">
    <name type="scientific">Lentinula raphanica</name>
    <dbReference type="NCBI Taxonomy" id="153919"/>
    <lineage>
        <taxon>Eukaryota</taxon>
        <taxon>Fungi</taxon>
        <taxon>Dikarya</taxon>
        <taxon>Basidiomycota</taxon>
        <taxon>Agaricomycotina</taxon>
        <taxon>Agaricomycetes</taxon>
        <taxon>Agaricomycetidae</taxon>
        <taxon>Agaricales</taxon>
        <taxon>Marasmiineae</taxon>
        <taxon>Omphalotaceae</taxon>
        <taxon>Lentinula</taxon>
    </lineage>
</organism>
<dbReference type="EMBL" id="MU806310">
    <property type="protein sequence ID" value="KAJ3836572.1"/>
    <property type="molecule type" value="Genomic_DNA"/>
</dbReference>
<accession>A0AA38P589</accession>
<feature type="compositionally biased region" description="Polar residues" evidence="1">
    <location>
        <begin position="231"/>
        <end position="243"/>
    </location>
</feature>
<evidence type="ECO:0000256" key="1">
    <source>
        <dbReference type="SAM" id="MobiDB-lite"/>
    </source>
</evidence>
<sequence>MHEFYTTTGTKPQDRKLNQVWYKIIVDGVSTGSQWRLNNGIPARPHSSTELKEELTLYNPSLAEVKFALDPRFMVQASELTHRRESSIQFAVSDPLLAEHIIKGKVLNLFGKACKTRKYQERTPSTPQCRKCKALGHREDKCTARPRCTLCGEEHTEVQHTLQCGACRAYPQYADVDFDEDAIEKGIVGQCTHSLKCVNCSAKNLESLHSATSRQCPERIRAMGSARDVNRSSNQGDTNDQFQTVPKKKTKAKKSASTANPTTTAPAVPTGGTNSRYDALDSVNLTQPNTDEDHNMESQHV</sequence>
<dbReference type="AlphaFoldDB" id="A0AA38P589"/>
<protein>
    <submittedName>
        <fullName evidence="2">Uncharacterized protein</fullName>
    </submittedName>
</protein>
<proteinExistence type="predicted"/>
<evidence type="ECO:0000313" key="3">
    <source>
        <dbReference type="Proteomes" id="UP001163846"/>
    </source>
</evidence>